<feature type="region of interest" description="Disordered" evidence="5">
    <location>
        <begin position="318"/>
        <end position="341"/>
    </location>
</feature>
<dbReference type="InterPro" id="IPR047153">
    <property type="entry name" value="TRIM45/56/19-like"/>
</dbReference>
<dbReference type="SMART" id="SM00184">
    <property type="entry name" value="RING"/>
    <property type="match status" value="1"/>
</dbReference>
<proteinExistence type="predicted"/>
<evidence type="ECO:0000256" key="5">
    <source>
        <dbReference type="SAM" id="MobiDB-lite"/>
    </source>
</evidence>
<dbReference type="Gene3D" id="3.30.160.60">
    <property type="entry name" value="Classic Zinc Finger"/>
    <property type="match status" value="1"/>
</dbReference>
<dbReference type="Gene3D" id="3.30.40.10">
    <property type="entry name" value="Zinc/RING finger domain, C3HC4 (zinc finger)"/>
    <property type="match status" value="1"/>
</dbReference>
<dbReference type="PROSITE" id="PS00518">
    <property type="entry name" value="ZF_RING_1"/>
    <property type="match status" value="1"/>
</dbReference>
<dbReference type="InterPro" id="IPR017907">
    <property type="entry name" value="Znf_RING_CS"/>
</dbReference>
<dbReference type="InterPro" id="IPR001841">
    <property type="entry name" value="Znf_RING"/>
</dbReference>
<dbReference type="SMART" id="SM00336">
    <property type="entry name" value="BBOX"/>
    <property type="match status" value="2"/>
</dbReference>
<dbReference type="CDD" id="cd16579">
    <property type="entry name" value="RING-HC_PML_C-V"/>
    <property type="match status" value="1"/>
</dbReference>
<dbReference type="PROSITE" id="PS50119">
    <property type="entry name" value="ZF_BBOX"/>
    <property type="match status" value="1"/>
</dbReference>
<feature type="domain" description="RING-type" evidence="6">
    <location>
        <begin position="17"/>
        <end position="58"/>
    </location>
</feature>
<dbReference type="InterPro" id="IPR000315">
    <property type="entry name" value="Znf_B-box"/>
</dbReference>
<dbReference type="PANTHER" id="PTHR25462:SF296">
    <property type="entry name" value="MEIOTIC P26, ISOFORM F"/>
    <property type="match status" value="1"/>
</dbReference>
<dbReference type="SUPFAM" id="SSF57850">
    <property type="entry name" value="RING/U-box"/>
    <property type="match status" value="1"/>
</dbReference>
<dbReference type="InterPro" id="IPR013083">
    <property type="entry name" value="Znf_RING/FYVE/PHD"/>
</dbReference>
<evidence type="ECO:0000256" key="3">
    <source>
        <dbReference type="ARBA" id="ARBA00022833"/>
    </source>
</evidence>
<dbReference type="AlphaFoldDB" id="A0A2G8L2V1"/>
<name>A0A2G8L2V1_STIJA</name>
<evidence type="ECO:0000256" key="2">
    <source>
        <dbReference type="ARBA" id="ARBA00022771"/>
    </source>
</evidence>
<dbReference type="OrthoDB" id="342730at2759"/>
<comment type="caution">
    <text evidence="8">The sequence shown here is derived from an EMBL/GenBank/DDBJ whole genome shotgun (WGS) entry which is preliminary data.</text>
</comment>
<gene>
    <name evidence="8" type="ORF">BSL78_08509</name>
</gene>
<evidence type="ECO:0000313" key="9">
    <source>
        <dbReference type="Proteomes" id="UP000230750"/>
    </source>
</evidence>
<keyword evidence="1" id="KW-0479">Metal-binding</keyword>
<dbReference type="Pfam" id="PF00097">
    <property type="entry name" value="zf-C3HC4"/>
    <property type="match status" value="1"/>
</dbReference>
<dbReference type="STRING" id="307972.A0A2G8L2V1"/>
<keyword evidence="3" id="KW-0862">Zinc</keyword>
<evidence type="ECO:0008006" key="10">
    <source>
        <dbReference type="Google" id="ProtNLM"/>
    </source>
</evidence>
<dbReference type="Proteomes" id="UP000230750">
    <property type="component" value="Unassembled WGS sequence"/>
</dbReference>
<dbReference type="PROSITE" id="PS50089">
    <property type="entry name" value="ZF_RING_2"/>
    <property type="match status" value="1"/>
</dbReference>
<keyword evidence="9" id="KW-1185">Reference proteome</keyword>
<dbReference type="GO" id="GO:0008270">
    <property type="term" value="F:zinc ion binding"/>
    <property type="evidence" value="ECO:0007669"/>
    <property type="project" value="UniProtKB-KW"/>
</dbReference>
<evidence type="ECO:0000259" key="7">
    <source>
        <dbReference type="PROSITE" id="PS50119"/>
    </source>
</evidence>
<feature type="domain" description="B box-type" evidence="7">
    <location>
        <begin position="93"/>
        <end position="140"/>
    </location>
</feature>
<dbReference type="InterPro" id="IPR018957">
    <property type="entry name" value="Znf_C3HC4_RING-type"/>
</dbReference>
<protein>
    <recommendedName>
        <fullName evidence="10">RING-type domain-containing protein</fullName>
    </recommendedName>
</protein>
<feature type="compositionally biased region" description="Basic and acidic residues" evidence="5">
    <location>
        <begin position="318"/>
        <end position="333"/>
    </location>
</feature>
<organism evidence="8 9">
    <name type="scientific">Stichopus japonicus</name>
    <name type="common">Sea cucumber</name>
    <dbReference type="NCBI Taxonomy" id="307972"/>
    <lineage>
        <taxon>Eukaryota</taxon>
        <taxon>Metazoa</taxon>
        <taxon>Echinodermata</taxon>
        <taxon>Eleutherozoa</taxon>
        <taxon>Echinozoa</taxon>
        <taxon>Holothuroidea</taxon>
        <taxon>Aspidochirotacea</taxon>
        <taxon>Aspidochirotida</taxon>
        <taxon>Stichopodidae</taxon>
        <taxon>Apostichopus</taxon>
    </lineage>
</organism>
<dbReference type="Gene3D" id="4.10.830.40">
    <property type="match status" value="1"/>
</dbReference>
<sequence length="341" mass="40275">MACPSPWKDIADTFFECSICLDQLKEPKLLPCRHRLCKQCLEPILEEQAGIFECPICKDVCKIPNNRIDGFKTDFHMKGMLQFIQLQKAFENKEERECFGCEKKLKATSYCFICKEFLCVQCYQLHLTKKIFAKHQKHLLALNDLEGKSLTQETLASLLEAPRCNTHPEHMAQLCCCTCGNLPVCLTCTYDEHKGHELRDVRKVANDEREHLKEIFEELVKRKDTVINIADKINRVNNDVLSIVAETKAKWKSQYEDQTRELQNKKEKEKREFNRFKTDLEESTQNKMKELETEMEEKIRKIRDEYDRKIKIKIRESKEKEDAKRKEIENRELEIDEAMCP</sequence>
<reference evidence="8 9" key="1">
    <citation type="journal article" date="2017" name="PLoS Biol.">
        <title>The sea cucumber genome provides insights into morphological evolution and visceral regeneration.</title>
        <authorList>
            <person name="Zhang X."/>
            <person name="Sun L."/>
            <person name="Yuan J."/>
            <person name="Sun Y."/>
            <person name="Gao Y."/>
            <person name="Zhang L."/>
            <person name="Li S."/>
            <person name="Dai H."/>
            <person name="Hamel J.F."/>
            <person name="Liu C."/>
            <person name="Yu Y."/>
            <person name="Liu S."/>
            <person name="Lin W."/>
            <person name="Guo K."/>
            <person name="Jin S."/>
            <person name="Xu P."/>
            <person name="Storey K.B."/>
            <person name="Huan P."/>
            <person name="Zhang T."/>
            <person name="Zhou Y."/>
            <person name="Zhang J."/>
            <person name="Lin C."/>
            <person name="Li X."/>
            <person name="Xing L."/>
            <person name="Huo D."/>
            <person name="Sun M."/>
            <person name="Wang L."/>
            <person name="Mercier A."/>
            <person name="Li F."/>
            <person name="Yang H."/>
            <person name="Xiang J."/>
        </authorList>
    </citation>
    <scope>NUCLEOTIDE SEQUENCE [LARGE SCALE GENOMIC DNA]</scope>
    <source>
        <strain evidence="8">Shaxun</strain>
        <tissue evidence="8">Muscle</tissue>
    </source>
</reference>
<evidence type="ECO:0000313" key="8">
    <source>
        <dbReference type="EMBL" id="PIK54578.1"/>
    </source>
</evidence>
<evidence type="ECO:0000259" key="6">
    <source>
        <dbReference type="PROSITE" id="PS50089"/>
    </source>
</evidence>
<dbReference type="EMBL" id="MRZV01000243">
    <property type="protein sequence ID" value="PIK54578.1"/>
    <property type="molecule type" value="Genomic_DNA"/>
</dbReference>
<dbReference type="PANTHER" id="PTHR25462">
    <property type="entry name" value="BONUS, ISOFORM C-RELATED"/>
    <property type="match status" value="1"/>
</dbReference>
<keyword evidence="2 4" id="KW-0863">Zinc-finger</keyword>
<evidence type="ECO:0000256" key="4">
    <source>
        <dbReference type="PROSITE-ProRule" id="PRU00024"/>
    </source>
</evidence>
<evidence type="ECO:0000256" key="1">
    <source>
        <dbReference type="ARBA" id="ARBA00022723"/>
    </source>
</evidence>
<accession>A0A2G8L2V1</accession>
<dbReference type="SUPFAM" id="SSF57845">
    <property type="entry name" value="B-box zinc-binding domain"/>
    <property type="match status" value="1"/>
</dbReference>